<keyword evidence="2" id="KW-1185">Reference proteome</keyword>
<organism evidence="1 2">
    <name type="scientific">Cryptosporangium aurantiacum</name>
    <dbReference type="NCBI Taxonomy" id="134849"/>
    <lineage>
        <taxon>Bacteria</taxon>
        <taxon>Bacillati</taxon>
        <taxon>Actinomycetota</taxon>
        <taxon>Actinomycetes</taxon>
        <taxon>Cryptosporangiales</taxon>
        <taxon>Cryptosporangiaceae</taxon>
        <taxon>Cryptosporangium</taxon>
    </lineage>
</organism>
<evidence type="ECO:0000313" key="1">
    <source>
        <dbReference type="EMBL" id="SHN42240.1"/>
    </source>
</evidence>
<dbReference type="OrthoDB" id="5196358at2"/>
<dbReference type="AlphaFoldDB" id="A0A1M7R7U3"/>
<protein>
    <submittedName>
        <fullName evidence="1">Uncharacterized protein</fullName>
    </submittedName>
</protein>
<dbReference type="EMBL" id="FRCS01000008">
    <property type="protein sequence ID" value="SHN42240.1"/>
    <property type="molecule type" value="Genomic_DNA"/>
</dbReference>
<dbReference type="RefSeq" id="WP_073260388.1">
    <property type="nucleotide sequence ID" value="NZ_FRCS01000008.1"/>
</dbReference>
<gene>
    <name evidence="1" type="ORF">SAMN05443668_108140</name>
</gene>
<accession>A0A1M7R7U3</accession>
<dbReference type="STRING" id="134849.SAMN05443668_108140"/>
<sequence length="86" mass="8798">MTVPPPGPLVDEAVRFAEALLQRVRGAGAPELPPELVARFSGAVADAAVAGADLLRVVAEVATVVGERAAAETDDDDPPVERIDIG</sequence>
<evidence type="ECO:0000313" key="2">
    <source>
        <dbReference type="Proteomes" id="UP000184440"/>
    </source>
</evidence>
<reference evidence="1 2" key="1">
    <citation type="submission" date="2016-11" db="EMBL/GenBank/DDBJ databases">
        <authorList>
            <person name="Jaros S."/>
            <person name="Januszkiewicz K."/>
            <person name="Wedrychowicz H."/>
        </authorList>
    </citation>
    <scope>NUCLEOTIDE SEQUENCE [LARGE SCALE GENOMIC DNA]</scope>
    <source>
        <strain evidence="1 2">DSM 46144</strain>
    </source>
</reference>
<name>A0A1M7R7U3_9ACTN</name>
<proteinExistence type="predicted"/>
<dbReference type="Proteomes" id="UP000184440">
    <property type="component" value="Unassembled WGS sequence"/>
</dbReference>